<dbReference type="EMBL" id="AP022587">
    <property type="protein sequence ID" value="BBY25396.1"/>
    <property type="molecule type" value="Genomic_DNA"/>
</dbReference>
<dbReference type="Proteomes" id="UP000467130">
    <property type="component" value="Chromosome"/>
</dbReference>
<evidence type="ECO:0000259" key="1">
    <source>
        <dbReference type="Pfam" id="PF07859"/>
    </source>
</evidence>
<name>A0A7I7QHK6_9MYCO</name>
<dbReference type="SUPFAM" id="SSF53474">
    <property type="entry name" value="alpha/beta-Hydrolases"/>
    <property type="match status" value="1"/>
</dbReference>
<evidence type="ECO:0000313" key="2">
    <source>
        <dbReference type="EMBL" id="BBY25396.1"/>
    </source>
</evidence>
<keyword evidence="3" id="KW-1185">Reference proteome</keyword>
<dbReference type="InterPro" id="IPR029058">
    <property type="entry name" value="AB_hydrolase_fold"/>
</dbReference>
<reference evidence="2 3" key="1">
    <citation type="journal article" date="2019" name="Emerg. Microbes Infect.">
        <title>Comprehensive subspecies identification of 175 nontuberculous mycobacteria species based on 7547 genomic profiles.</title>
        <authorList>
            <person name="Matsumoto Y."/>
            <person name="Kinjo T."/>
            <person name="Motooka D."/>
            <person name="Nabeya D."/>
            <person name="Jung N."/>
            <person name="Uechi K."/>
            <person name="Horii T."/>
            <person name="Iida T."/>
            <person name="Fujita J."/>
            <person name="Nakamura S."/>
        </authorList>
    </citation>
    <scope>NUCLEOTIDE SEQUENCE [LARGE SCALE GENOMIC DNA]</scope>
    <source>
        <strain evidence="2 3">JCM 17783</strain>
    </source>
</reference>
<dbReference type="InterPro" id="IPR013094">
    <property type="entry name" value="AB_hydrolase_3"/>
</dbReference>
<dbReference type="GO" id="GO:0016787">
    <property type="term" value="F:hydrolase activity"/>
    <property type="evidence" value="ECO:0007669"/>
    <property type="project" value="InterPro"/>
</dbReference>
<dbReference type="Gene3D" id="3.40.50.1820">
    <property type="entry name" value="alpha/beta hydrolase"/>
    <property type="match status" value="1"/>
</dbReference>
<sequence length="148" mass="16231">MQARISAPALRQLRSIASLVGIDLSTAINTLMASRHPPRHTTRALTVGQLEFNDWDVCELRPASPSGKHVLAVHGGAFVCEATALHWRDYAAIARQTSATVVVPTYPLAPHCTARIVIPQIADLITWMIGENEARAVRSQIYHQLLGY</sequence>
<dbReference type="Pfam" id="PF07859">
    <property type="entry name" value="Abhydrolase_3"/>
    <property type="match status" value="1"/>
</dbReference>
<protein>
    <recommendedName>
        <fullName evidence="1">Alpha/beta hydrolase fold-3 domain-containing protein</fullName>
    </recommendedName>
</protein>
<organism evidence="2 3">
    <name type="scientific">Mycobacterium stomatepiae</name>
    <dbReference type="NCBI Taxonomy" id="470076"/>
    <lineage>
        <taxon>Bacteria</taxon>
        <taxon>Bacillati</taxon>
        <taxon>Actinomycetota</taxon>
        <taxon>Actinomycetes</taxon>
        <taxon>Mycobacteriales</taxon>
        <taxon>Mycobacteriaceae</taxon>
        <taxon>Mycobacterium</taxon>
        <taxon>Mycobacterium simiae complex</taxon>
    </lineage>
</organism>
<proteinExistence type="predicted"/>
<dbReference type="KEGG" id="msto:MSTO_56010"/>
<accession>A0A7I7QHK6</accession>
<dbReference type="AlphaFoldDB" id="A0A7I7QHK6"/>
<gene>
    <name evidence="2" type="ORF">MSTO_56010</name>
</gene>
<evidence type="ECO:0000313" key="3">
    <source>
        <dbReference type="Proteomes" id="UP000467130"/>
    </source>
</evidence>
<feature type="domain" description="Alpha/beta hydrolase fold-3" evidence="1">
    <location>
        <begin position="70"/>
        <end position="134"/>
    </location>
</feature>